<evidence type="ECO:0000313" key="7">
    <source>
        <dbReference type="Proteomes" id="UP000434172"/>
    </source>
</evidence>
<comment type="function">
    <text evidence="4">Sulfurates the molybdenum cofactor. Sulfation of molybdenum is essential for xanthine dehydrogenase (XDH) and aldehyde oxidase (ADO) enzymes in which molybdenum cofactor is liganded by 1 oxygen and 1 sulfur atom in active form.</text>
</comment>
<name>A0A8H3WTQ9_9PEZI</name>
<feature type="active site" evidence="4">
    <location>
        <position position="397"/>
    </location>
</feature>
<dbReference type="Gene3D" id="3.90.1150.10">
    <property type="entry name" value="Aspartate Aminotransferase, domain 1"/>
    <property type="match status" value="1"/>
</dbReference>
<dbReference type="Pfam" id="PF00266">
    <property type="entry name" value="Aminotran_5"/>
    <property type="match status" value="1"/>
</dbReference>
<feature type="domain" description="MOSC" evidence="5">
    <location>
        <begin position="652"/>
        <end position="815"/>
    </location>
</feature>
<dbReference type="InterPro" id="IPR005302">
    <property type="entry name" value="MoCF_Sase_C"/>
</dbReference>
<protein>
    <recommendedName>
        <fullName evidence="4">Molybdenum cofactor sulfurase</fullName>
        <shortName evidence="4">MCS</shortName>
        <shortName evidence="4">MOS</shortName>
        <shortName evidence="4">MoCo sulfurase</shortName>
        <ecNumber evidence="4">2.8.1.9</ecNumber>
    </recommendedName>
    <alternativeName>
        <fullName evidence="4">Molybdenum cofactor sulfurtransferase</fullName>
    </alternativeName>
</protein>
<dbReference type="InterPro" id="IPR015421">
    <property type="entry name" value="PyrdxlP-dep_Trfase_major"/>
</dbReference>
<dbReference type="PANTHER" id="PTHR14237:SF80">
    <property type="entry name" value="MOLYBDENUM COFACTOR SULFURASE"/>
    <property type="match status" value="1"/>
</dbReference>
<keyword evidence="1 4" id="KW-0808">Transferase</keyword>
<dbReference type="PROSITE" id="PS51340">
    <property type="entry name" value="MOSC"/>
    <property type="match status" value="1"/>
</dbReference>
<dbReference type="AlphaFoldDB" id="A0A8H3WTQ9"/>
<evidence type="ECO:0000259" key="5">
    <source>
        <dbReference type="PROSITE" id="PS51340"/>
    </source>
</evidence>
<dbReference type="GO" id="GO:0006777">
    <property type="term" value="P:Mo-molybdopterin cofactor biosynthetic process"/>
    <property type="evidence" value="ECO:0007669"/>
    <property type="project" value="UniProtKB-UniRule"/>
</dbReference>
<dbReference type="Gene3D" id="3.40.640.10">
    <property type="entry name" value="Type I PLP-dependent aspartate aminotransferase-like (Major domain)"/>
    <property type="match status" value="1"/>
</dbReference>
<dbReference type="GO" id="GO:0030151">
    <property type="term" value="F:molybdenum ion binding"/>
    <property type="evidence" value="ECO:0007669"/>
    <property type="project" value="UniProtKB-UniRule"/>
</dbReference>
<dbReference type="InterPro" id="IPR000192">
    <property type="entry name" value="Aminotrans_V_dom"/>
</dbReference>
<dbReference type="InterPro" id="IPR005303">
    <property type="entry name" value="MOCOS_middle"/>
</dbReference>
<sequence>MADVEAKGYNPRVEGFRDREYPMLKDSTYLDHAGTTLYSKSLMDRFSADMMSNLFGNPHSASSPSQHTTSRIEDVRLRLLRFFNADPSEFDLVFVANATAGIKLVADAFRASPGGFFFAYHEACHTSIVGVREEARDSECVNDSQVQEWISGQVPSPKLNQTESDVLFAYTAQSHMDGCRYPLSWPALLRQMAEPPHSRLYSLLDAASLASTSPLDLSDATTAPDFTVLSLYKIFGFPDLGALIIRKQAESVFDSRRYFGGGTVDMVICGRERWHSPKTTFLHERLEDGTLPFHSIIALDAALDAHADLFGTMACVASHTAFLRRRLLQGLTALTHGNGAPICTVYSQHPTDDAASDGSGPLVAFNLRNSAGAWVSLHEFEKLATLKSLHVRTGGVCSPGGVASVLGLKPWDMRRNFSAGFRCGTDEDIVSGKPTGIIRASLGAMSTISDVDFLVGFIHEFYREDAMLVDVEPGISIPGKKIQVQDINIYPIKSCGGYSVPRGDAWEVKPEGLAWDREWCLVHQGSGQVLSQKRYPKMALIKPSLDFKSGNLCVSFSGKRAFHAPDEIRIPLSADPTQFDSKVSSRGRSSRVCGDNITPQIYNSDAINGFFSDALGVPCVLARFPAGGQGPAMRHAKAKPQKHQQIRTTAARVCPGAFPELPSPPDSDSEQPSGKILLSNESPILLINTASLRALNDEIEASGGEPVPSAAFRANVVIGPASDSKDLAWVEDTWTTLSIGKNEFKLMGSCRRCQMVCVDQESGERHEEPFVTLAKIRRFDGKVYFGTHMGHDPGPDTLRPRTYPTIRVGDTVEVDRKS</sequence>
<evidence type="ECO:0000256" key="4">
    <source>
        <dbReference type="HAMAP-Rule" id="MF_03050"/>
    </source>
</evidence>
<comment type="catalytic activity">
    <reaction evidence="4">
        <text>Mo-molybdopterin + L-cysteine + AH2 = thio-Mo-molybdopterin + L-alanine + A + H2O</text>
        <dbReference type="Rhea" id="RHEA:42636"/>
        <dbReference type="ChEBI" id="CHEBI:13193"/>
        <dbReference type="ChEBI" id="CHEBI:15377"/>
        <dbReference type="ChEBI" id="CHEBI:17499"/>
        <dbReference type="ChEBI" id="CHEBI:35235"/>
        <dbReference type="ChEBI" id="CHEBI:57972"/>
        <dbReference type="ChEBI" id="CHEBI:71302"/>
        <dbReference type="ChEBI" id="CHEBI:82685"/>
        <dbReference type="EC" id="2.8.1.9"/>
    </reaction>
</comment>
<accession>A0A8H3WTQ9</accession>
<dbReference type="Pfam" id="PF03476">
    <property type="entry name" value="MOSC_N"/>
    <property type="match status" value="1"/>
</dbReference>
<dbReference type="InterPro" id="IPR015424">
    <property type="entry name" value="PyrdxlP-dep_Trfase"/>
</dbReference>
<dbReference type="EC" id="2.8.1.9" evidence="4"/>
<proteinExistence type="inferred from homology"/>
<reference evidence="6 7" key="1">
    <citation type="submission" date="2019-12" db="EMBL/GenBank/DDBJ databases">
        <title>A genome sequence resource for the geographically widespread anthracnose pathogen Colletotrichum asianum.</title>
        <authorList>
            <person name="Meng Y."/>
        </authorList>
    </citation>
    <scope>NUCLEOTIDE SEQUENCE [LARGE SCALE GENOMIC DNA]</scope>
    <source>
        <strain evidence="6 7">ICMP 18580</strain>
    </source>
</reference>
<dbReference type="InterPro" id="IPR028886">
    <property type="entry name" value="MoCo_sulfurase"/>
</dbReference>
<dbReference type="SUPFAM" id="SSF53383">
    <property type="entry name" value="PLP-dependent transferases"/>
    <property type="match status" value="1"/>
</dbReference>
<keyword evidence="2 4" id="KW-0663">Pyridoxal phosphate</keyword>
<dbReference type="EMBL" id="WOWK01000001">
    <property type="protein sequence ID" value="KAF0332445.1"/>
    <property type="molecule type" value="Genomic_DNA"/>
</dbReference>
<feature type="modified residue" description="N6-(pyridoxal phosphate)lysine" evidence="4">
    <location>
        <position position="233"/>
    </location>
</feature>
<evidence type="ECO:0000256" key="1">
    <source>
        <dbReference type="ARBA" id="ARBA00022679"/>
    </source>
</evidence>
<keyword evidence="3 4" id="KW-0501">Molybdenum cofactor biosynthesis</keyword>
<dbReference type="SUPFAM" id="SSF141673">
    <property type="entry name" value="MOSC N-terminal domain-like"/>
    <property type="match status" value="1"/>
</dbReference>
<gene>
    <name evidence="4" type="primary">hxB</name>
    <name evidence="6" type="ORF">GQ607_000461</name>
</gene>
<evidence type="ECO:0000256" key="3">
    <source>
        <dbReference type="ARBA" id="ARBA00023150"/>
    </source>
</evidence>
<comment type="cofactor">
    <cofactor evidence="4">
        <name>pyridoxal 5'-phosphate</name>
        <dbReference type="ChEBI" id="CHEBI:597326"/>
    </cofactor>
</comment>
<organism evidence="6 7">
    <name type="scientific">Colletotrichum asianum</name>
    <dbReference type="NCBI Taxonomy" id="702518"/>
    <lineage>
        <taxon>Eukaryota</taxon>
        <taxon>Fungi</taxon>
        <taxon>Dikarya</taxon>
        <taxon>Ascomycota</taxon>
        <taxon>Pezizomycotina</taxon>
        <taxon>Sordariomycetes</taxon>
        <taxon>Hypocreomycetidae</taxon>
        <taxon>Glomerellales</taxon>
        <taxon>Glomerellaceae</taxon>
        <taxon>Colletotrichum</taxon>
        <taxon>Colletotrichum gloeosporioides species complex</taxon>
    </lineage>
</organism>
<evidence type="ECO:0000313" key="6">
    <source>
        <dbReference type="EMBL" id="KAF0332445.1"/>
    </source>
</evidence>
<dbReference type="HAMAP" id="MF_03050">
    <property type="entry name" value="MOCOS"/>
    <property type="match status" value="1"/>
</dbReference>
<dbReference type="GO" id="GO:0016829">
    <property type="term" value="F:lyase activity"/>
    <property type="evidence" value="ECO:0007669"/>
    <property type="project" value="UniProtKB-UniRule"/>
</dbReference>
<dbReference type="GO" id="GO:0008265">
    <property type="term" value="F:molybdenum cofactor sulfurtransferase activity"/>
    <property type="evidence" value="ECO:0007669"/>
    <property type="project" value="UniProtKB-UniRule"/>
</dbReference>
<dbReference type="InterPro" id="IPR015422">
    <property type="entry name" value="PyrdxlP-dep_Trfase_small"/>
</dbReference>
<evidence type="ECO:0000256" key="2">
    <source>
        <dbReference type="ARBA" id="ARBA00022898"/>
    </source>
</evidence>
<dbReference type="Proteomes" id="UP000434172">
    <property type="component" value="Unassembled WGS sequence"/>
</dbReference>
<keyword evidence="7" id="KW-1185">Reference proteome</keyword>
<dbReference type="Pfam" id="PF03473">
    <property type="entry name" value="MOSC"/>
    <property type="match status" value="1"/>
</dbReference>
<comment type="caution">
    <text evidence="6">The sequence shown here is derived from an EMBL/GenBank/DDBJ whole genome shotgun (WGS) entry which is preliminary data.</text>
</comment>
<dbReference type="PANTHER" id="PTHR14237">
    <property type="entry name" value="MOLYBDOPTERIN COFACTOR SULFURASE MOSC"/>
    <property type="match status" value="1"/>
</dbReference>
<dbReference type="GO" id="GO:0030170">
    <property type="term" value="F:pyridoxal phosphate binding"/>
    <property type="evidence" value="ECO:0007669"/>
    <property type="project" value="UniProtKB-UniRule"/>
</dbReference>
<dbReference type="OrthoDB" id="10264306at2759"/>
<comment type="similarity">
    <text evidence="4">Belongs to the class-V pyridoxal-phosphate-dependent aminotransferase family. MOCOS subfamily.</text>
</comment>